<comment type="caution">
    <text evidence="1">The sequence shown here is derived from an EMBL/GenBank/DDBJ whole genome shotgun (WGS) entry which is preliminary data.</text>
</comment>
<dbReference type="Proteomes" id="UP000814128">
    <property type="component" value="Unassembled WGS sequence"/>
</dbReference>
<name>A0ACB8QUA3_9AGAM</name>
<evidence type="ECO:0000313" key="1">
    <source>
        <dbReference type="EMBL" id="KAI0035419.1"/>
    </source>
</evidence>
<sequence length="537" mass="58425">MRLSQPSLLLPFFASAVIAQDAGPEVTLSTGTFRGLSTADGTDRFLGIPFAQPPVGALRFKAPVKIKGAFKGVRDALEFGNACPQPPTARTGPIGEDCLVLNVWRPTNTTSKDRLPVLVWVYGGAFNIGSSSDPGTDGTRIITRSVANGKPIIFVSINYRVNTFGFLASRFVPVEDLNAGLQDQRASLEFIQENIAQFGGDPAKVTIWGQSAGAGSIEAHILYGDPSKALFRGAIMDSSTGPFKSSPPPRTYDEPGKPFDRLITAMGCSSGFSAVFCLQQVPFDILVNFSNTDMMATLNHQLWQPTVAPGSFAPVRASARIASGDFLHVPVIMGTNTNEGTSFSTPLLGLNLTGAAQDEAFDGFIRGSLVDGSTVTDDILKKIHELYPANTPQLPFGTGDSLFDRAGAWYGDNMFLAARRRFVAIASTLQPVFTYHFREQIPGNNITLGVFHASELPLLFGPVPTAEVEQIFADTYLDFYLSFVNDLTPGREWRQFTPKSNTILQLKRDNITVIPDDFRGDKTDFLNMQKILDEWEK</sequence>
<dbReference type="EMBL" id="MU273485">
    <property type="protein sequence ID" value="KAI0035419.1"/>
    <property type="molecule type" value="Genomic_DNA"/>
</dbReference>
<reference evidence="1" key="2">
    <citation type="journal article" date="2022" name="New Phytol.">
        <title>Evolutionary transition to the ectomycorrhizal habit in the genomes of a hyperdiverse lineage of mushroom-forming fungi.</title>
        <authorList>
            <person name="Looney B."/>
            <person name="Miyauchi S."/>
            <person name="Morin E."/>
            <person name="Drula E."/>
            <person name="Courty P.E."/>
            <person name="Kohler A."/>
            <person name="Kuo A."/>
            <person name="LaButti K."/>
            <person name="Pangilinan J."/>
            <person name="Lipzen A."/>
            <person name="Riley R."/>
            <person name="Andreopoulos W."/>
            <person name="He G."/>
            <person name="Johnson J."/>
            <person name="Nolan M."/>
            <person name="Tritt A."/>
            <person name="Barry K.W."/>
            <person name="Grigoriev I.V."/>
            <person name="Nagy L.G."/>
            <person name="Hibbett D."/>
            <person name="Henrissat B."/>
            <person name="Matheny P.B."/>
            <person name="Labbe J."/>
            <person name="Martin F.M."/>
        </authorList>
    </citation>
    <scope>NUCLEOTIDE SEQUENCE</scope>
    <source>
        <strain evidence="1">EC-137</strain>
    </source>
</reference>
<gene>
    <name evidence="1" type="ORF">K488DRAFT_76659</name>
</gene>
<reference evidence="1" key="1">
    <citation type="submission" date="2021-02" db="EMBL/GenBank/DDBJ databases">
        <authorList>
            <consortium name="DOE Joint Genome Institute"/>
            <person name="Ahrendt S."/>
            <person name="Looney B.P."/>
            <person name="Miyauchi S."/>
            <person name="Morin E."/>
            <person name="Drula E."/>
            <person name="Courty P.E."/>
            <person name="Chicoki N."/>
            <person name="Fauchery L."/>
            <person name="Kohler A."/>
            <person name="Kuo A."/>
            <person name="Labutti K."/>
            <person name="Pangilinan J."/>
            <person name="Lipzen A."/>
            <person name="Riley R."/>
            <person name="Andreopoulos W."/>
            <person name="He G."/>
            <person name="Johnson J."/>
            <person name="Barry K.W."/>
            <person name="Grigoriev I.V."/>
            <person name="Nagy L."/>
            <person name="Hibbett D."/>
            <person name="Henrissat B."/>
            <person name="Matheny P.B."/>
            <person name="Labbe J."/>
            <person name="Martin F."/>
        </authorList>
    </citation>
    <scope>NUCLEOTIDE SEQUENCE</scope>
    <source>
        <strain evidence="1">EC-137</strain>
    </source>
</reference>
<keyword evidence="2" id="KW-1185">Reference proteome</keyword>
<protein>
    <submittedName>
        <fullName evidence="1">Alpha/beta-hydrolase</fullName>
    </submittedName>
</protein>
<evidence type="ECO:0000313" key="2">
    <source>
        <dbReference type="Proteomes" id="UP000814128"/>
    </source>
</evidence>
<organism evidence="1 2">
    <name type="scientific">Vararia minispora EC-137</name>
    <dbReference type="NCBI Taxonomy" id="1314806"/>
    <lineage>
        <taxon>Eukaryota</taxon>
        <taxon>Fungi</taxon>
        <taxon>Dikarya</taxon>
        <taxon>Basidiomycota</taxon>
        <taxon>Agaricomycotina</taxon>
        <taxon>Agaricomycetes</taxon>
        <taxon>Russulales</taxon>
        <taxon>Lachnocladiaceae</taxon>
        <taxon>Vararia</taxon>
    </lineage>
</organism>
<accession>A0ACB8QUA3</accession>
<proteinExistence type="predicted"/>